<dbReference type="InterPro" id="IPR012674">
    <property type="entry name" value="Calycin"/>
</dbReference>
<dbReference type="Gene3D" id="2.40.128.20">
    <property type="match status" value="1"/>
</dbReference>
<dbReference type="GO" id="GO:0017006">
    <property type="term" value="P:protein-tetrapyrrole linkage"/>
    <property type="evidence" value="ECO:0007669"/>
    <property type="project" value="UniProtKB-UniRule"/>
</dbReference>
<keyword evidence="5" id="KW-1185">Reference proteome</keyword>
<dbReference type="EC" id="4.-.-.-" evidence="3"/>
<dbReference type="GO" id="GO:0016829">
    <property type="term" value="F:lyase activity"/>
    <property type="evidence" value="ECO:0007669"/>
    <property type="project" value="UniProtKB-KW"/>
</dbReference>
<comment type="similarity">
    <text evidence="1 3">Belongs to the CpcS/CpeS biliprotein lyase family.</text>
</comment>
<organism evidence="4 5">
    <name type="scientific">Planktothrix agardhii (strain NIVA-CYA 126/8)</name>
    <dbReference type="NCBI Taxonomy" id="388467"/>
    <lineage>
        <taxon>Bacteria</taxon>
        <taxon>Bacillati</taxon>
        <taxon>Cyanobacteriota</taxon>
        <taxon>Cyanophyceae</taxon>
        <taxon>Oscillatoriophycideae</taxon>
        <taxon>Oscillatoriales</taxon>
        <taxon>Microcoleaceae</taxon>
        <taxon>Planktothrix</taxon>
    </lineage>
</organism>
<dbReference type="EMBL" id="CM002803">
    <property type="protein sequence ID" value="KEI67375.1"/>
    <property type="molecule type" value="Genomic_DNA"/>
</dbReference>
<dbReference type="PATRIC" id="fig|388467.6.peg.2414"/>
<dbReference type="HOGENOM" id="CLU_096258_0_0_3"/>
<dbReference type="Proteomes" id="UP000027395">
    <property type="component" value="Chromosome"/>
</dbReference>
<comment type="function">
    <text evidence="3">Covalently attaches a chromophore to Cys residue(s) of phycobiliproteins.</text>
</comment>
<dbReference type="CDD" id="cd16339">
    <property type="entry name" value="CpcS"/>
    <property type="match status" value="1"/>
</dbReference>
<evidence type="ECO:0000256" key="2">
    <source>
        <dbReference type="ARBA" id="ARBA00023239"/>
    </source>
</evidence>
<evidence type="ECO:0000256" key="1">
    <source>
        <dbReference type="ARBA" id="ARBA00010681"/>
    </source>
</evidence>
<protein>
    <recommendedName>
        <fullName evidence="3">Chromophore lyase CpcS/CpeS</fullName>
        <ecNumber evidence="3">4.-.-.-</ecNumber>
    </recommendedName>
</protein>
<accession>A0A073CTP8</accession>
<dbReference type="AlphaFoldDB" id="A0A073CTP8"/>
<sequence>MNIIEFFELSAGKWFSQRTLHNLKSGQLQAGKSNLIIDTLPQTDAKVIQLCQQHHIDPTTISEGFRLTWDGITEGNSNQQKGSAILVPIINPEHPQAGQLLQSQGTNPNQSLSGSYSFGEDEVLTIITESPNFYVEERLWYLMPNLRLRTSIVKNNTGLTQASFCSEIRMGVQ</sequence>
<dbReference type="RefSeq" id="WP_042154465.1">
    <property type="nucleotide sequence ID" value="NZ_CM002803.1"/>
</dbReference>
<keyword evidence="2 3" id="KW-0456">Lyase</keyword>
<reference evidence="4 5" key="1">
    <citation type="journal article" date="2014" name="Appl. Environ. Microbiol.">
        <title>Elucidation of insertion elements encoded on plasmids and in vitro construction of shuttle vectors from the toxic cyanobacterium Planktothrix.</title>
        <authorList>
            <person name="Christiansen G."/>
            <person name="Goesmann A."/>
            <person name="Kurmayer R."/>
        </authorList>
    </citation>
    <scope>NUCLEOTIDE SEQUENCE [LARGE SCALE GENOMIC DNA]</scope>
    <source>
        <strain evidence="4 5">NIVA-CYA 126/8</strain>
    </source>
</reference>
<evidence type="ECO:0000256" key="3">
    <source>
        <dbReference type="HAMAP-Rule" id="MF_01459"/>
    </source>
</evidence>
<gene>
    <name evidence="4" type="primary">cpeS</name>
    <name evidence="3" type="synonym">cpcS</name>
    <name evidence="4" type="ORF">A19Y_2465</name>
</gene>
<evidence type="ECO:0000313" key="4">
    <source>
        <dbReference type="EMBL" id="KEI67375.1"/>
    </source>
</evidence>
<dbReference type="eggNOG" id="ENOG50304XR">
    <property type="taxonomic scope" value="Bacteria"/>
</dbReference>
<proteinExistence type="inferred from homology"/>
<dbReference type="STRING" id="388467.A19Y_2465"/>
<dbReference type="Pfam" id="PF09367">
    <property type="entry name" value="CpeS"/>
    <property type="match status" value="1"/>
</dbReference>
<dbReference type="InterPro" id="IPR018536">
    <property type="entry name" value="CpcS/CpeS"/>
</dbReference>
<evidence type="ECO:0000313" key="5">
    <source>
        <dbReference type="Proteomes" id="UP000027395"/>
    </source>
</evidence>
<name>A0A073CTP8_PLAA1</name>
<dbReference type="HAMAP" id="MF_01459">
    <property type="entry name" value="Chrphore_lyase_CpxS"/>
    <property type="match status" value="1"/>
</dbReference>